<feature type="compositionally biased region" description="Basic and acidic residues" evidence="1">
    <location>
        <begin position="92"/>
        <end position="106"/>
    </location>
</feature>
<dbReference type="Proteomes" id="UP001337655">
    <property type="component" value="Unassembled WGS sequence"/>
</dbReference>
<protein>
    <recommendedName>
        <fullName evidence="4">Tachykinin family protein</fullName>
    </recommendedName>
</protein>
<proteinExistence type="predicted"/>
<accession>A0AAV9PLI2</accession>
<evidence type="ECO:0008006" key="4">
    <source>
        <dbReference type="Google" id="ProtNLM"/>
    </source>
</evidence>
<name>A0AAV9PLI2_9PEZI</name>
<feature type="region of interest" description="Disordered" evidence="1">
    <location>
        <begin position="1"/>
        <end position="133"/>
    </location>
</feature>
<organism evidence="2 3">
    <name type="scientific">Saxophila tyrrhenica</name>
    <dbReference type="NCBI Taxonomy" id="1690608"/>
    <lineage>
        <taxon>Eukaryota</taxon>
        <taxon>Fungi</taxon>
        <taxon>Dikarya</taxon>
        <taxon>Ascomycota</taxon>
        <taxon>Pezizomycotina</taxon>
        <taxon>Dothideomycetes</taxon>
        <taxon>Dothideomycetidae</taxon>
        <taxon>Mycosphaerellales</taxon>
        <taxon>Extremaceae</taxon>
        <taxon>Saxophila</taxon>
    </lineage>
</organism>
<dbReference type="AlphaFoldDB" id="A0AAV9PLI2"/>
<evidence type="ECO:0000313" key="2">
    <source>
        <dbReference type="EMBL" id="KAK5174152.1"/>
    </source>
</evidence>
<dbReference type="GeneID" id="89922580"/>
<reference evidence="2 3" key="1">
    <citation type="submission" date="2023-08" db="EMBL/GenBank/DDBJ databases">
        <title>Black Yeasts Isolated from many extreme environments.</title>
        <authorList>
            <person name="Coleine C."/>
            <person name="Stajich J.E."/>
            <person name="Selbmann L."/>
        </authorList>
    </citation>
    <scope>NUCLEOTIDE SEQUENCE [LARGE SCALE GENOMIC DNA]</scope>
    <source>
        <strain evidence="2 3">CCFEE 5935</strain>
    </source>
</reference>
<evidence type="ECO:0000313" key="3">
    <source>
        <dbReference type="Proteomes" id="UP001337655"/>
    </source>
</evidence>
<dbReference type="EMBL" id="JAVRRT010000002">
    <property type="protein sequence ID" value="KAK5174152.1"/>
    <property type="molecule type" value="Genomic_DNA"/>
</dbReference>
<comment type="caution">
    <text evidence="2">The sequence shown here is derived from an EMBL/GenBank/DDBJ whole genome shotgun (WGS) entry which is preliminary data.</text>
</comment>
<dbReference type="PANTHER" id="PTHR37540">
    <property type="entry name" value="TRANSCRIPTION FACTOR (ACR-2), PUTATIVE-RELATED-RELATED"/>
    <property type="match status" value="1"/>
</dbReference>
<evidence type="ECO:0000256" key="1">
    <source>
        <dbReference type="SAM" id="MobiDB-lite"/>
    </source>
</evidence>
<feature type="compositionally biased region" description="Low complexity" evidence="1">
    <location>
        <begin position="42"/>
        <end position="63"/>
    </location>
</feature>
<sequence length="564" mass="62834">MSFQFVNVTPGQTEHDDETRRKIRSQAMRDFRRRQRFEESTPESTEGSPSEASSPPQSSAGGSRQESRKRKGSTQSLPTDLEVHRRTSSSLSRDELPTIHDEEGVKQRRPSPKTSISDEQAKLSRNIRQRASTRAQPGVFGTFTVNLPRRQRPRRPTFDDINPLDTPGQLEHLLSICQRYNHWLGAQWPSQPELDLPGDPSNDTTSQMLLFALCLKSIGYLDALEPGQTRADTDLLKTKVLALINRRLKSPTEALEDRTIGALACLTSYEISRGSREATMHLHGLCQIIRLRGGTVRIGDNGGLAMFLQMLDLVHAVFFSEAPLYTAGDTSQPSSLQDTPQLQPDQDMLDEISDLIMSIPERVGPDDPPEDLALQPSITPSTLEMEVQGWYQFLKQPEPTVAVKYDGALAYACKLAAGLHLAAYSPLAANSARLQLQAVELFSVMSRLPDDAWEACHTLHLRILLTAFATAPSSASKSWYVAHLTRCLYQTEQHNWSLVKDLMLRFIAMQSMARQPRRQSVRALANDVEVVVDPAEADEMDLSVQSAAIDPSLGSMRSGLDPRR</sequence>
<keyword evidence="3" id="KW-1185">Reference proteome</keyword>
<feature type="compositionally biased region" description="Polar residues" evidence="1">
    <location>
        <begin position="1"/>
        <end position="12"/>
    </location>
</feature>
<dbReference type="PANTHER" id="PTHR37540:SF5">
    <property type="entry name" value="TRANSCRIPTION FACTOR DOMAIN-CONTAINING PROTEIN"/>
    <property type="match status" value="1"/>
</dbReference>
<dbReference type="RefSeq" id="XP_064662821.1">
    <property type="nucleotide sequence ID" value="XM_064798494.1"/>
</dbReference>
<gene>
    <name evidence="2" type="ORF">LTR77_001232</name>
</gene>